<feature type="region of interest" description="Disordered" evidence="1">
    <location>
        <begin position="1"/>
        <end position="20"/>
    </location>
</feature>
<evidence type="ECO:0000313" key="3">
    <source>
        <dbReference type="Proteomes" id="UP000822476"/>
    </source>
</evidence>
<dbReference type="OrthoDB" id="6264299at2759"/>
<reference evidence="2" key="1">
    <citation type="submission" date="2019-07" db="EMBL/GenBank/DDBJ databases">
        <title>Annotation for the trematode Paragonimus miyazaki's.</title>
        <authorList>
            <person name="Choi Y.-J."/>
        </authorList>
    </citation>
    <scope>NUCLEOTIDE SEQUENCE</scope>
    <source>
        <strain evidence="2">Japan</strain>
    </source>
</reference>
<name>A0A8S9YYW8_9TREM</name>
<proteinExistence type="predicted"/>
<comment type="caution">
    <text evidence="2">The sequence shown here is derived from an EMBL/GenBank/DDBJ whole genome shotgun (WGS) entry which is preliminary data.</text>
</comment>
<protein>
    <submittedName>
        <fullName evidence="2">Uncharacterized protein</fullName>
    </submittedName>
</protein>
<gene>
    <name evidence="2" type="ORF">EG68_06406</name>
</gene>
<evidence type="ECO:0000256" key="1">
    <source>
        <dbReference type="SAM" id="MobiDB-lite"/>
    </source>
</evidence>
<dbReference type="AlphaFoldDB" id="A0A8S9YYW8"/>
<evidence type="ECO:0000313" key="2">
    <source>
        <dbReference type="EMBL" id="KAF7256077.1"/>
    </source>
</evidence>
<keyword evidence="3" id="KW-1185">Reference proteome</keyword>
<dbReference type="Proteomes" id="UP000822476">
    <property type="component" value="Unassembled WGS sequence"/>
</dbReference>
<dbReference type="EMBL" id="JTDE01003417">
    <property type="protein sequence ID" value="KAF7256077.1"/>
    <property type="molecule type" value="Genomic_DNA"/>
</dbReference>
<organism evidence="2 3">
    <name type="scientific">Paragonimus skrjabini miyazakii</name>
    <dbReference type="NCBI Taxonomy" id="59628"/>
    <lineage>
        <taxon>Eukaryota</taxon>
        <taxon>Metazoa</taxon>
        <taxon>Spiralia</taxon>
        <taxon>Lophotrochozoa</taxon>
        <taxon>Platyhelminthes</taxon>
        <taxon>Trematoda</taxon>
        <taxon>Digenea</taxon>
        <taxon>Plagiorchiida</taxon>
        <taxon>Troglotremata</taxon>
        <taxon>Troglotrematidae</taxon>
        <taxon>Paragonimus</taxon>
    </lineage>
</organism>
<accession>A0A8S9YYW8</accession>
<sequence length="267" mass="29871">MPSMTLETRDYRTTGRNSPASAEGARVFATLLNRKAMDITIEEVLEQIILQQALGGTRDPNTRRAFLTAAPASIQEALDRAGTIEQVNGVLGRDRQYRTRGVAPIQYRPLAHNRLIARTATGHSGRNGYPTESLTVFIFQSMENERTCAIISEASDTQEWAQMQSEGPDLHQSTDVCYEVKVDLLNKKSPGPVSKAVVCNHFGRNQLCKKMCCISKMIQPISDELWYPYRRSRPSCVGCMKNSVIPVKIRLRRQQDDGSGVHTRQGM</sequence>